<dbReference type="Proteomes" id="UP000596660">
    <property type="component" value="Unplaced"/>
</dbReference>
<dbReference type="RefSeq" id="XP_021739042.1">
    <property type="nucleotide sequence ID" value="XM_021883350.1"/>
</dbReference>
<feature type="compositionally biased region" description="Basic and acidic residues" evidence="1">
    <location>
        <begin position="29"/>
        <end position="38"/>
    </location>
</feature>
<organism evidence="2 3">
    <name type="scientific">Chenopodium quinoa</name>
    <name type="common">Quinoa</name>
    <dbReference type="NCBI Taxonomy" id="63459"/>
    <lineage>
        <taxon>Eukaryota</taxon>
        <taxon>Viridiplantae</taxon>
        <taxon>Streptophyta</taxon>
        <taxon>Embryophyta</taxon>
        <taxon>Tracheophyta</taxon>
        <taxon>Spermatophyta</taxon>
        <taxon>Magnoliopsida</taxon>
        <taxon>eudicotyledons</taxon>
        <taxon>Gunneridae</taxon>
        <taxon>Pentapetalae</taxon>
        <taxon>Caryophyllales</taxon>
        <taxon>Chenopodiaceae</taxon>
        <taxon>Chenopodioideae</taxon>
        <taxon>Atripliceae</taxon>
        <taxon>Chenopodium</taxon>
    </lineage>
</organism>
<evidence type="ECO:0008006" key="4">
    <source>
        <dbReference type="Google" id="ProtNLM"/>
    </source>
</evidence>
<feature type="region of interest" description="Disordered" evidence="1">
    <location>
        <begin position="1"/>
        <end position="126"/>
    </location>
</feature>
<name>A0A803LBD3_CHEQI</name>
<evidence type="ECO:0000256" key="1">
    <source>
        <dbReference type="SAM" id="MobiDB-lite"/>
    </source>
</evidence>
<protein>
    <recommendedName>
        <fullName evidence="4">DUF1764-domain-containing protein</fullName>
    </recommendedName>
</protein>
<sequence>MPKKKSSKASNAPKEEPDTQLVKLSANSKKADETDMPKKKSSKASNAPKEPDAQQEKPSAGSKKADEIDSIFASAKRKKAEQEKAEKTSNTNEKSKKIKKKMKRSLKENEALNPDSKPRRRTNDGLAIYSEEELRLNSQDGGNTGECPFDCSCCF</sequence>
<reference evidence="2" key="2">
    <citation type="submission" date="2021-03" db="UniProtKB">
        <authorList>
            <consortium name="EnsemblPlants"/>
        </authorList>
    </citation>
    <scope>IDENTIFICATION</scope>
</reference>
<dbReference type="OMA" id="NLCPFDC"/>
<keyword evidence="3" id="KW-1185">Reference proteome</keyword>
<dbReference type="OrthoDB" id="20835at2759"/>
<dbReference type="Gramene" id="AUR62009172-RA">
    <property type="protein sequence ID" value="AUR62009172-RA:cds"/>
    <property type="gene ID" value="AUR62009172"/>
</dbReference>
<dbReference type="PANTHER" id="PTHR34066:SF1">
    <property type="entry name" value="DUF1764 FAMILY PROTEIN"/>
    <property type="match status" value="1"/>
</dbReference>
<dbReference type="AlphaFoldDB" id="A0A803LBD3"/>
<accession>A0A803LBD3</accession>
<dbReference type="EnsemblPlants" id="AUR62009172-RA">
    <property type="protein sequence ID" value="AUR62009172-RA:cds"/>
    <property type="gene ID" value="AUR62009172"/>
</dbReference>
<dbReference type="InterPro" id="IPR013885">
    <property type="entry name" value="DUF1764_euk"/>
</dbReference>
<dbReference type="RefSeq" id="XP_021739041.1">
    <property type="nucleotide sequence ID" value="XM_021883349.1"/>
</dbReference>
<dbReference type="KEGG" id="cqi:110705470"/>
<dbReference type="PANTHER" id="PTHR34066">
    <property type="entry name" value="GROWTH FACTOR 2"/>
    <property type="match status" value="1"/>
</dbReference>
<dbReference type="Pfam" id="PF08576">
    <property type="entry name" value="DUF1764"/>
    <property type="match status" value="1"/>
</dbReference>
<evidence type="ECO:0000313" key="3">
    <source>
        <dbReference type="Proteomes" id="UP000596660"/>
    </source>
</evidence>
<evidence type="ECO:0000313" key="2">
    <source>
        <dbReference type="EnsemblPlants" id="AUR62009172-RA:cds"/>
    </source>
</evidence>
<gene>
    <name evidence="2" type="primary">LOC110705470</name>
</gene>
<reference evidence="2" key="1">
    <citation type="journal article" date="2017" name="Nature">
        <title>The genome of Chenopodium quinoa.</title>
        <authorList>
            <person name="Jarvis D.E."/>
            <person name="Ho Y.S."/>
            <person name="Lightfoot D.J."/>
            <person name="Schmoeckel S.M."/>
            <person name="Li B."/>
            <person name="Borm T.J.A."/>
            <person name="Ohyanagi H."/>
            <person name="Mineta K."/>
            <person name="Michell C.T."/>
            <person name="Saber N."/>
            <person name="Kharbatia N.M."/>
            <person name="Rupper R.R."/>
            <person name="Sharp A.R."/>
            <person name="Dally N."/>
            <person name="Boughton B.A."/>
            <person name="Woo Y.H."/>
            <person name="Gao G."/>
            <person name="Schijlen E.G.W.M."/>
            <person name="Guo X."/>
            <person name="Momin A.A."/>
            <person name="Negrao S."/>
            <person name="Al-Babili S."/>
            <person name="Gehring C."/>
            <person name="Roessner U."/>
            <person name="Jung C."/>
            <person name="Murphy K."/>
            <person name="Arold S.T."/>
            <person name="Gojobori T."/>
            <person name="van der Linden C.G."/>
            <person name="van Loo E.N."/>
            <person name="Jellen E.N."/>
            <person name="Maughan P.J."/>
            <person name="Tester M."/>
        </authorList>
    </citation>
    <scope>NUCLEOTIDE SEQUENCE [LARGE SCALE GENOMIC DNA]</scope>
    <source>
        <strain evidence="2">cv. PI 614886</strain>
    </source>
</reference>
<proteinExistence type="predicted"/>
<dbReference type="GeneID" id="110705470"/>